<comment type="caution">
    <text evidence="2">The sequence shown here is derived from an EMBL/GenBank/DDBJ whole genome shotgun (WGS) entry which is preliminary data.</text>
</comment>
<feature type="region of interest" description="Disordered" evidence="1">
    <location>
        <begin position="133"/>
        <end position="152"/>
    </location>
</feature>
<reference evidence="2 3" key="1">
    <citation type="submission" date="2023-05" db="EMBL/GenBank/DDBJ databases">
        <title>B98-5 Cell Line De Novo Hybrid Assembly: An Optical Mapping Approach.</title>
        <authorList>
            <person name="Kananen K."/>
            <person name="Auerbach J.A."/>
            <person name="Kautto E."/>
            <person name="Blachly J.S."/>
        </authorList>
    </citation>
    <scope>NUCLEOTIDE SEQUENCE [LARGE SCALE GENOMIC DNA]</scope>
    <source>
        <strain evidence="2">B95-8</strain>
        <tissue evidence="2">Cell line</tissue>
    </source>
</reference>
<name>A0ABQ9UJD9_SAGOE</name>
<evidence type="ECO:0000256" key="1">
    <source>
        <dbReference type="SAM" id="MobiDB-lite"/>
    </source>
</evidence>
<accession>A0ABQ9UJD9</accession>
<dbReference type="EMBL" id="JASSZA010000012">
    <property type="protein sequence ID" value="KAK2096880.1"/>
    <property type="molecule type" value="Genomic_DNA"/>
</dbReference>
<dbReference type="Proteomes" id="UP001266305">
    <property type="component" value="Unassembled WGS sequence"/>
</dbReference>
<organism evidence="2 3">
    <name type="scientific">Saguinus oedipus</name>
    <name type="common">Cotton-top tamarin</name>
    <name type="synonym">Oedipomidas oedipus</name>
    <dbReference type="NCBI Taxonomy" id="9490"/>
    <lineage>
        <taxon>Eukaryota</taxon>
        <taxon>Metazoa</taxon>
        <taxon>Chordata</taxon>
        <taxon>Craniata</taxon>
        <taxon>Vertebrata</taxon>
        <taxon>Euteleostomi</taxon>
        <taxon>Mammalia</taxon>
        <taxon>Eutheria</taxon>
        <taxon>Euarchontoglires</taxon>
        <taxon>Primates</taxon>
        <taxon>Haplorrhini</taxon>
        <taxon>Platyrrhini</taxon>
        <taxon>Cebidae</taxon>
        <taxon>Callitrichinae</taxon>
        <taxon>Saguinus</taxon>
    </lineage>
</organism>
<sequence>MQPLDLTDKHQAPAPIPRGVTASRLLASALTHSTTTVTPSVGVRSGVGESQEVPGEISIRGSVWGPCAQQGAEGGQGCLAWGTDLTWCRGFGGQREIGKEKIKDREKHKNEDGAVIMFILNFEVVMEKDMVGSPAHDTNHRGPPTSWLAPAS</sequence>
<evidence type="ECO:0000313" key="3">
    <source>
        <dbReference type="Proteomes" id="UP001266305"/>
    </source>
</evidence>
<proteinExistence type="predicted"/>
<keyword evidence="3" id="KW-1185">Reference proteome</keyword>
<evidence type="ECO:0000313" key="2">
    <source>
        <dbReference type="EMBL" id="KAK2096880.1"/>
    </source>
</evidence>
<protein>
    <submittedName>
        <fullName evidence="2">Uncharacterized protein</fullName>
    </submittedName>
</protein>
<gene>
    <name evidence="2" type="ORF">P7K49_025914</name>
</gene>